<dbReference type="SUPFAM" id="SSF49899">
    <property type="entry name" value="Concanavalin A-like lectins/glucanases"/>
    <property type="match status" value="2"/>
</dbReference>
<evidence type="ECO:0000256" key="17">
    <source>
        <dbReference type="PROSITE-ProRule" id="PRU00076"/>
    </source>
</evidence>
<dbReference type="PANTHER" id="PTHR24040:SF0">
    <property type="entry name" value="VITAMIN K-DEPENDENT PROTEIN S"/>
    <property type="match status" value="1"/>
</dbReference>
<gene>
    <name evidence="23" type="primary">PROS1</name>
</gene>
<dbReference type="InterPro" id="IPR017857">
    <property type="entry name" value="Coagulation_fac-like_Gla_dom"/>
</dbReference>
<dbReference type="PROSITE" id="PS00010">
    <property type="entry name" value="ASX_HYDROXYL"/>
    <property type="match status" value="3"/>
</dbReference>
<comment type="function">
    <text evidence="1">Anticoagulant plasma protein; it is a cofactor to activated protein C in the degradation of coagulation factors Va and VIIIa. It helps to prevent coagulation and stimulating fibrinolysis.</text>
</comment>
<evidence type="ECO:0000256" key="5">
    <source>
        <dbReference type="ARBA" id="ARBA00022525"/>
    </source>
</evidence>
<dbReference type="Pfam" id="PF00008">
    <property type="entry name" value="EGF"/>
    <property type="match status" value="1"/>
</dbReference>
<dbReference type="FunFam" id="2.60.120.200:FF:000077">
    <property type="entry name" value="vitamin K-dependent protein S"/>
    <property type="match status" value="1"/>
</dbReference>
<feature type="compositionally biased region" description="Basic and acidic residues" evidence="18">
    <location>
        <begin position="627"/>
        <end position="637"/>
    </location>
</feature>
<dbReference type="Ensembl" id="ENSAOCT00000077432.1">
    <property type="protein sequence ID" value="ENSAOCP00000048119.1"/>
    <property type="gene ID" value="ENSAOCG00000024673.2"/>
</dbReference>
<evidence type="ECO:0000259" key="20">
    <source>
        <dbReference type="PROSITE" id="PS50025"/>
    </source>
</evidence>
<evidence type="ECO:0000313" key="24">
    <source>
        <dbReference type="Proteomes" id="UP001501940"/>
    </source>
</evidence>
<evidence type="ECO:0000256" key="15">
    <source>
        <dbReference type="ARBA" id="ARBA00023278"/>
    </source>
</evidence>
<evidence type="ECO:0000256" key="16">
    <source>
        <dbReference type="ARBA" id="ARBA00023281"/>
    </source>
</evidence>
<dbReference type="FunFam" id="2.10.25.10:FF:000240">
    <property type="entry name" value="Vitamin K-dependent protein S"/>
    <property type="match status" value="1"/>
</dbReference>
<evidence type="ECO:0000256" key="9">
    <source>
        <dbReference type="ARBA" id="ARBA00022737"/>
    </source>
</evidence>
<keyword evidence="11" id="KW-0094">Blood coagulation</keyword>
<evidence type="ECO:0000256" key="14">
    <source>
        <dbReference type="ARBA" id="ARBA00023180"/>
    </source>
</evidence>
<evidence type="ECO:0000256" key="10">
    <source>
        <dbReference type="ARBA" id="ARBA00022837"/>
    </source>
</evidence>
<evidence type="ECO:0000256" key="1">
    <source>
        <dbReference type="ARBA" id="ARBA00002240"/>
    </source>
</evidence>
<dbReference type="PRINTS" id="PR00001">
    <property type="entry name" value="GLABLOOD"/>
</dbReference>
<dbReference type="SMART" id="SM00179">
    <property type="entry name" value="EGF_CA"/>
    <property type="match status" value="4"/>
</dbReference>
<dbReference type="PROSITE" id="PS50998">
    <property type="entry name" value="GLA_2"/>
    <property type="match status" value="1"/>
</dbReference>
<evidence type="ECO:0000256" key="19">
    <source>
        <dbReference type="SAM" id="SignalP"/>
    </source>
</evidence>
<evidence type="ECO:0000256" key="2">
    <source>
        <dbReference type="ARBA" id="ARBA00004613"/>
    </source>
</evidence>
<keyword evidence="10" id="KW-0106">Calcium</keyword>
<dbReference type="GO" id="GO:0005509">
    <property type="term" value="F:calcium ion binding"/>
    <property type="evidence" value="ECO:0007669"/>
    <property type="project" value="InterPro"/>
</dbReference>
<evidence type="ECO:0000259" key="22">
    <source>
        <dbReference type="PROSITE" id="PS50998"/>
    </source>
</evidence>
<reference evidence="23" key="3">
    <citation type="submission" date="2025-09" db="UniProtKB">
        <authorList>
            <consortium name="Ensembl"/>
        </authorList>
    </citation>
    <scope>IDENTIFICATION</scope>
</reference>
<dbReference type="PROSITE" id="PS01186">
    <property type="entry name" value="EGF_2"/>
    <property type="match status" value="2"/>
</dbReference>
<dbReference type="Pfam" id="PF00594">
    <property type="entry name" value="Gla"/>
    <property type="match status" value="1"/>
</dbReference>
<feature type="region of interest" description="Disordered" evidence="18">
    <location>
        <begin position="613"/>
        <end position="637"/>
    </location>
</feature>
<feature type="domain" description="EGF-like" evidence="21">
    <location>
        <begin position="242"/>
        <end position="276"/>
    </location>
</feature>
<feature type="disulfide bond" evidence="17">
    <location>
        <begin position="126"/>
        <end position="143"/>
    </location>
</feature>
<dbReference type="InterPro" id="IPR000152">
    <property type="entry name" value="EGF-type_Asp/Asn_hydroxyl_site"/>
</dbReference>
<dbReference type="InterPro" id="IPR035972">
    <property type="entry name" value="GLA-like_dom_SF"/>
</dbReference>
<dbReference type="FunFam" id="2.10.25.10:FF:000778">
    <property type="entry name" value="Protein S"/>
    <property type="match status" value="1"/>
</dbReference>
<evidence type="ECO:0000256" key="13">
    <source>
        <dbReference type="ARBA" id="ARBA00023157"/>
    </source>
</evidence>
<dbReference type="InterPro" id="IPR001791">
    <property type="entry name" value="Laminin_G"/>
</dbReference>
<dbReference type="SMART" id="SM00282">
    <property type="entry name" value="LamG"/>
    <property type="match status" value="1"/>
</dbReference>
<dbReference type="AlphaFoldDB" id="A0AAQ5Y5L3"/>
<dbReference type="PROSITE" id="PS00022">
    <property type="entry name" value="EGF_1"/>
    <property type="match status" value="1"/>
</dbReference>
<feature type="domain" description="EGF-like" evidence="21">
    <location>
        <begin position="199"/>
        <end position="241"/>
    </location>
</feature>
<dbReference type="SUPFAM" id="SSF57630">
    <property type="entry name" value="GLA-domain"/>
    <property type="match status" value="1"/>
</dbReference>
<keyword evidence="15" id="KW-0379">Hydroxylation</keyword>
<evidence type="ECO:0000256" key="12">
    <source>
        <dbReference type="ARBA" id="ARBA00023145"/>
    </source>
</evidence>
<dbReference type="CDD" id="cd00110">
    <property type="entry name" value="LamG"/>
    <property type="match status" value="1"/>
</dbReference>
<dbReference type="Pfam" id="PF07645">
    <property type="entry name" value="EGF_CA"/>
    <property type="match status" value="3"/>
</dbReference>
<feature type="chain" id="PRO_5043411705" description="Vitamin K-dependent protein S" evidence="19">
    <location>
        <begin position="25"/>
        <end position="637"/>
    </location>
</feature>
<keyword evidence="13 17" id="KW-1015">Disulfide bond</keyword>
<dbReference type="CDD" id="cd00054">
    <property type="entry name" value="EGF_CA"/>
    <property type="match status" value="4"/>
</dbReference>
<dbReference type="InterPro" id="IPR000294">
    <property type="entry name" value="GLA_domain"/>
</dbReference>
<keyword evidence="9" id="KW-0677">Repeat</keyword>
<comment type="subcellular location">
    <subcellularLocation>
        <location evidence="2">Secreted</location>
    </subcellularLocation>
</comment>
<dbReference type="InterPro" id="IPR018097">
    <property type="entry name" value="EGF_Ca-bd_CS"/>
</dbReference>
<dbReference type="FunFam" id="4.10.740.10:FF:000001">
    <property type="entry name" value="vitamin K-dependent protein S"/>
    <property type="match status" value="1"/>
</dbReference>
<name>A0AAQ5Y5L3_AMPOC</name>
<evidence type="ECO:0000256" key="3">
    <source>
        <dbReference type="ARBA" id="ARBA00017875"/>
    </source>
</evidence>
<proteinExistence type="predicted"/>
<keyword evidence="19" id="KW-0732">Signal</keyword>
<keyword evidence="16" id="KW-0280">Fibrinolysis</keyword>
<dbReference type="PANTHER" id="PTHR24040">
    <property type="entry name" value="LAMININ G-LIKE DOMAIN-CONTAINING PROTEIN"/>
    <property type="match status" value="1"/>
</dbReference>
<dbReference type="InterPro" id="IPR001881">
    <property type="entry name" value="EGF-like_Ca-bd_dom"/>
</dbReference>
<dbReference type="InterPro" id="IPR051145">
    <property type="entry name" value="GAS-SHBG-PROS"/>
</dbReference>
<evidence type="ECO:0000256" key="4">
    <source>
        <dbReference type="ARBA" id="ARBA00022479"/>
    </source>
</evidence>
<dbReference type="PROSITE" id="PS01187">
    <property type="entry name" value="EGF_CA"/>
    <property type="match status" value="2"/>
</dbReference>
<feature type="domain" description="Gla" evidence="22">
    <location>
        <begin position="42"/>
        <end position="88"/>
    </location>
</feature>
<sequence>MWRTKRALGEHLACLVLLVTLVDAYRFLSQNTASQFLSRQRRANSLFEESKKGNLERECIEELCNKEEAREIFENHPETEYFYPKYVACLGSHRVGINSQDSDSAIPSDLRTCVTEISNQCTPYPCYKEGSESCVDGQASFTCVCKPGWKGLRCEDDIDECRDPEFPAGCNQKCQNIPGSFHCMCEDGYFINDNINCVDINECLLYPSICEEPAKCVNTPGMYECQCPPGFKYNFTSRTCNDVDECELNVCDGTCINTVGSYECHCDGRQGLRLAQDHRYCERIPVCVDLHDFKHPEMLYLGEQFAGLPVIYLRFRLPENTKFAAEFDFRTFDPEGVVLYAESSQDSWFMLGLRGGRIEVQFKNQHTFKVTSGGKAINDGQWHVISVDELESSISVKISKEAVMSINSPESLFTSVNGKLETKVYIAGLPNRTDNVIKPINPRLDGCIRGWNLMNQGASGVKEVIQEKKSKHCFVYVERGSFFTGEGLAHFNIDYSPWRHGMNIRPSSSTGVIFALVHNNTVPLSVAVVTKEEEEAVSLFLLSLGKSTNSDALQEALERLNSTMQNPISTYIGGIPDVPLPATPVTAFYHGCMDITVNGQQLDFDEALSKHNSIKSHSCPPVSAPESHPDAPHLHRK</sequence>
<dbReference type="Proteomes" id="UP001501940">
    <property type="component" value="Chromosome 1"/>
</dbReference>
<keyword evidence="8" id="KW-0356">Hemostasis</keyword>
<keyword evidence="4" id="KW-0301">Gamma-carboxyglutamic acid</keyword>
<feature type="disulfide bond" evidence="17">
    <location>
        <begin position="145"/>
        <end position="154"/>
    </location>
</feature>
<dbReference type="PROSITE" id="PS50026">
    <property type="entry name" value="EGF_3"/>
    <property type="match status" value="3"/>
</dbReference>
<dbReference type="InterPro" id="IPR049883">
    <property type="entry name" value="NOTCH1_EGF-like"/>
</dbReference>
<keyword evidence="12" id="KW-0865">Zymogen</keyword>
<dbReference type="GeneTree" id="ENSGT00940000154035"/>
<comment type="caution">
    <text evidence="17">Lacks conserved residue(s) required for the propagation of feature annotation.</text>
</comment>
<dbReference type="GO" id="GO:0005576">
    <property type="term" value="C:extracellular region"/>
    <property type="evidence" value="ECO:0007669"/>
    <property type="project" value="UniProtKB-SubCell"/>
</dbReference>
<dbReference type="InterPro" id="IPR009030">
    <property type="entry name" value="Growth_fac_rcpt_cys_sf"/>
</dbReference>
<evidence type="ECO:0000259" key="21">
    <source>
        <dbReference type="PROSITE" id="PS50026"/>
    </source>
</evidence>
<keyword evidence="5" id="KW-0964">Secreted</keyword>
<keyword evidence="24" id="KW-1185">Reference proteome</keyword>
<reference evidence="23 24" key="1">
    <citation type="submission" date="2022-01" db="EMBL/GenBank/DDBJ databases">
        <title>A chromosome-scale genome assembly of the false clownfish, Amphiprion ocellaris.</title>
        <authorList>
            <person name="Ryu T."/>
        </authorList>
    </citation>
    <scope>NUCLEOTIDE SEQUENCE [LARGE SCALE GENOMIC DNA]</scope>
</reference>
<dbReference type="SMART" id="SM00181">
    <property type="entry name" value="EGF"/>
    <property type="match status" value="4"/>
</dbReference>
<evidence type="ECO:0000313" key="23">
    <source>
        <dbReference type="Ensembl" id="ENSAOCP00000048119.1"/>
    </source>
</evidence>
<dbReference type="Pfam" id="PF00054">
    <property type="entry name" value="Laminin_G_1"/>
    <property type="match status" value="1"/>
</dbReference>
<dbReference type="GO" id="GO:0005496">
    <property type="term" value="F:steroid binding"/>
    <property type="evidence" value="ECO:0007669"/>
    <property type="project" value="UniProtKB-KW"/>
</dbReference>
<dbReference type="InterPro" id="IPR013320">
    <property type="entry name" value="ConA-like_dom_sf"/>
</dbReference>
<dbReference type="Gene3D" id="4.10.740.10">
    <property type="entry name" value="Coagulation Factor IX"/>
    <property type="match status" value="1"/>
</dbReference>
<dbReference type="FunFam" id="2.10.25.10:FF:000631">
    <property type="entry name" value="Vitamin K-dependent protein S"/>
    <property type="match status" value="1"/>
</dbReference>
<dbReference type="SUPFAM" id="SSF57184">
    <property type="entry name" value="Growth factor receptor domain"/>
    <property type="match status" value="1"/>
</dbReference>
<keyword evidence="7" id="KW-0165">Cleavage on pair of basic residues</keyword>
<evidence type="ECO:0000256" key="18">
    <source>
        <dbReference type="SAM" id="MobiDB-lite"/>
    </source>
</evidence>
<feature type="domain" description="EGF-like" evidence="21">
    <location>
        <begin position="117"/>
        <end position="155"/>
    </location>
</feature>
<organism evidence="23 24">
    <name type="scientific">Amphiprion ocellaris</name>
    <name type="common">Clown anemonefish</name>
    <dbReference type="NCBI Taxonomy" id="80972"/>
    <lineage>
        <taxon>Eukaryota</taxon>
        <taxon>Metazoa</taxon>
        <taxon>Chordata</taxon>
        <taxon>Craniata</taxon>
        <taxon>Vertebrata</taxon>
        <taxon>Euteleostomi</taxon>
        <taxon>Actinopterygii</taxon>
        <taxon>Neopterygii</taxon>
        <taxon>Teleostei</taxon>
        <taxon>Neoteleostei</taxon>
        <taxon>Acanthomorphata</taxon>
        <taxon>Ovalentaria</taxon>
        <taxon>Pomacentridae</taxon>
        <taxon>Amphiprion</taxon>
    </lineage>
</organism>
<evidence type="ECO:0000256" key="7">
    <source>
        <dbReference type="ARBA" id="ARBA00022685"/>
    </source>
</evidence>
<keyword evidence="6 17" id="KW-0245">EGF-like domain</keyword>
<evidence type="ECO:0000256" key="6">
    <source>
        <dbReference type="ARBA" id="ARBA00022536"/>
    </source>
</evidence>
<dbReference type="Gene3D" id="2.60.120.200">
    <property type="match status" value="3"/>
</dbReference>
<keyword evidence="14" id="KW-0325">Glycoprotein</keyword>
<feature type="signal peptide" evidence="19">
    <location>
        <begin position="1"/>
        <end position="24"/>
    </location>
</feature>
<dbReference type="SMART" id="SM00069">
    <property type="entry name" value="GLA"/>
    <property type="match status" value="1"/>
</dbReference>
<feature type="domain" description="Laminin G" evidence="20">
    <location>
        <begin position="302"/>
        <end position="473"/>
    </location>
</feature>
<dbReference type="PROSITE" id="PS50025">
    <property type="entry name" value="LAM_G_DOMAIN"/>
    <property type="match status" value="1"/>
</dbReference>
<evidence type="ECO:0000256" key="11">
    <source>
        <dbReference type="ARBA" id="ARBA00023084"/>
    </source>
</evidence>
<accession>A0AAQ5Y5L3</accession>
<dbReference type="InterPro" id="IPR000742">
    <property type="entry name" value="EGF"/>
</dbReference>
<dbReference type="Gene3D" id="2.10.25.10">
    <property type="entry name" value="Laminin"/>
    <property type="match status" value="4"/>
</dbReference>
<reference evidence="23" key="2">
    <citation type="submission" date="2025-08" db="UniProtKB">
        <authorList>
            <consortium name="Ensembl"/>
        </authorList>
    </citation>
    <scope>IDENTIFICATION</scope>
</reference>
<dbReference type="PROSITE" id="PS00011">
    <property type="entry name" value="GLA_1"/>
    <property type="match status" value="1"/>
</dbReference>
<protein>
    <recommendedName>
        <fullName evidence="3">Vitamin K-dependent protein S</fullName>
    </recommendedName>
</protein>
<evidence type="ECO:0000256" key="8">
    <source>
        <dbReference type="ARBA" id="ARBA00022696"/>
    </source>
</evidence>